<dbReference type="GO" id="GO:0004525">
    <property type="term" value="F:ribonuclease III activity"/>
    <property type="evidence" value="ECO:0007669"/>
    <property type="project" value="InterPro"/>
</dbReference>
<organism evidence="2">
    <name type="scientific">Orpheovirus IHUMI-LCC2</name>
    <dbReference type="NCBI Taxonomy" id="2023057"/>
    <lineage>
        <taxon>Viruses</taxon>
        <taxon>Varidnaviria</taxon>
        <taxon>Bamfordvirae</taxon>
        <taxon>Nucleocytoviricota</taxon>
        <taxon>Megaviricetes</taxon>
        <taxon>Pimascovirales</taxon>
        <taxon>Ocovirineae</taxon>
        <taxon>Orpheoviridae</taxon>
        <taxon>Alphaorpheovirus</taxon>
        <taxon>Alphaorpheovirus massiliense</taxon>
    </lineage>
</organism>
<dbReference type="Pfam" id="PF00636">
    <property type="entry name" value="Ribonuclease_3"/>
    <property type="match status" value="1"/>
</dbReference>
<protein>
    <submittedName>
        <fullName evidence="2">Ribonuclease III</fullName>
    </submittedName>
</protein>
<evidence type="ECO:0000313" key="3">
    <source>
        <dbReference type="Proteomes" id="UP000236316"/>
    </source>
</evidence>
<dbReference type="KEGG" id="vg:35382614"/>
<dbReference type="PROSITE" id="PS50142">
    <property type="entry name" value="RNASE_3_2"/>
    <property type="match status" value="1"/>
</dbReference>
<name>A0A2I2L565_9VIRU</name>
<dbReference type="GO" id="GO:0006396">
    <property type="term" value="P:RNA processing"/>
    <property type="evidence" value="ECO:0007669"/>
    <property type="project" value="InterPro"/>
</dbReference>
<dbReference type="InterPro" id="IPR036389">
    <property type="entry name" value="RNase_III_sf"/>
</dbReference>
<keyword evidence="3" id="KW-1185">Reference proteome</keyword>
<dbReference type="EMBL" id="LT906555">
    <property type="protein sequence ID" value="SNW62692.1"/>
    <property type="molecule type" value="Genomic_DNA"/>
</dbReference>
<evidence type="ECO:0000259" key="1">
    <source>
        <dbReference type="PROSITE" id="PS50142"/>
    </source>
</evidence>
<dbReference type="InterPro" id="IPR000999">
    <property type="entry name" value="RNase_III_dom"/>
</dbReference>
<dbReference type="CDD" id="cd00593">
    <property type="entry name" value="RIBOc"/>
    <property type="match status" value="1"/>
</dbReference>
<dbReference type="SUPFAM" id="SSF69065">
    <property type="entry name" value="RNase III domain-like"/>
    <property type="match status" value="1"/>
</dbReference>
<proteinExistence type="predicted"/>
<evidence type="ECO:0000313" key="2">
    <source>
        <dbReference type="EMBL" id="SNW62692.1"/>
    </source>
</evidence>
<dbReference type="Gene3D" id="1.10.1520.10">
    <property type="entry name" value="Ribonuclease III domain"/>
    <property type="match status" value="1"/>
</dbReference>
<accession>A0A2I2L565</accession>
<gene>
    <name evidence="2" type="ORF">ORPV_788</name>
</gene>
<dbReference type="GeneID" id="35382614"/>
<reference evidence="2" key="1">
    <citation type="submission" date="2017-08" db="EMBL/GenBank/DDBJ databases">
        <authorList>
            <consortium name="Urmite Genomes"/>
        </authorList>
    </citation>
    <scope>NUCLEOTIDE SEQUENCE [LARGE SCALE GENOMIC DNA]</scope>
    <source>
        <strain evidence="2">IHUMI-LCC2</strain>
    </source>
</reference>
<sequence length="200" mass="23179">MSGERMEGVCIQTENITEEETIKEVRYMFGLDNYPLNDMDDYLILLAFTPIDNDINNISDNTKIIWMEKYGIDNNESLEFYGDRVLYGVMSSVLFKIFGLGCTPHFLTQTMSSFTNNRILTELMLNKGGCFLLRTNNYTIENKKKKFHNKCADCLEALIGAIFIHLLNKGLDYNYYIAEWLLSNTNIMDYINDYILNIDG</sequence>
<dbReference type="RefSeq" id="YP_009448994.1">
    <property type="nucleotide sequence ID" value="NC_036594.1"/>
</dbReference>
<dbReference type="Proteomes" id="UP000236316">
    <property type="component" value="Segment"/>
</dbReference>
<feature type="domain" description="RNase III" evidence="1">
    <location>
        <begin position="74"/>
        <end position="167"/>
    </location>
</feature>